<dbReference type="InterPro" id="IPR036804">
    <property type="entry name" value="CheR_N_sf"/>
</dbReference>
<keyword evidence="4" id="KW-0808">Transferase</keyword>
<dbReference type="GO" id="GO:0008983">
    <property type="term" value="F:protein-glutamate O-methyltransferase activity"/>
    <property type="evidence" value="ECO:0007669"/>
    <property type="project" value="UniProtKB-EC"/>
</dbReference>
<sequence length="285" mass="32600">MTKDFSNHLGFRKAQLSEAVFRKFSALVYQKTGIYLKAEKKELLNARLGKRLRALSMDSFSDYYDYVLNDTSGEELVQMIDVVSTNFTSFFRENSHFELLTSQVLPELASRGGGKKELVIWSAAASSGEEPYTIALVTEDFFADKPGWSYRILATDISTRVLAHARRGVYSLDRVAKVPQSYLKKYFQRGVGKAEGNVRVKEFLRRRISFERFNLMDNFPWNGGLDVIFCRNVMIYFNRETQQVLLNKFHQALAPGGYLFIGHSESISSLKHGFSQIASTAYRKK</sequence>
<dbReference type="GO" id="GO:0032259">
    <property type="term" value="P:methylation"/>
    <property type="evidence" value="ECO:0007669"/>
    <property type="project" value="UniProtKB-KW"/>
</dbReference>
<dbReference type="PIRSF" id="PIRSF000410">
    <property type="entry name" value="CheR"/>
    <property type="match status" value="1"/>
</dbReference>
<dbReference type="InterPro" id="IPR029063">
    <property type="entry name" value="SAM-dependent_MTases_sf"/>
</dbReference>
<protein>
    <recommendedName>
        <fullName evidence="2">protein-glutamate O-methyltransferase</fullName>
        <ecNumber evidence="2">2.1.1.80</ecNumber>
    </recommendedName>
</protein>
<reference evidence="7" key="1">
    <citation type="journal article" date="2020" name="mSystems">
        <title>Genome- and Community-Level Interaction Insights into Carbon Utilization and Element Cycling Functions of Hydrothermarchaeota in Hydrothermal Sediment.</title>
        <authorList>
            <person name="Zhou Z."/>
            <person name="Liu Y."/>
            <person name="Xu W."/>
            <person name="Pan J."/>
            <person name="Luo Z.H."/>
            <person name="Li M."/>
        </authorList>
    </citation>
    <scope>NUCLEOTIDE SEQUENCE [LARGE SCALE GENOMIC DNA]</scope>
    <source>
        <strain evidence="7">SpSt-1224</strain>
    </source>
</reference>
<dbReference type="EMBL" id="DSDS01000164">
    <property type="protein sequence ID" value="HET98503.1"/>
    <property type="molecule type" value="Genomic_DNA"/>
</dbReference>
<dbReference type="PANTHER" id="PTHR24422:SF26">
    <property type="entry name" value="CHEMOTAXIS PROTEIN METHYLTRANSFERASE"/>
    <property type="match status" value="1"/>
</dbReference>
<dbReference type="InterPro" id="IPR022642">
    <property type="entry name" value="CheR_C"/>
</dbReference>
<dbReference type="EC" id="2.1.1.80" evidence="2"/>
<evidence type="ECO:0000256" key="5">
    <source>
        <dbReference type="ARBA" id="ARBA00022691"/>
    </source>
</evidence>
<evidence type="ECO:0000256" key="2">
    <source>
        <dbReference type="ARBA" id="ARBA00012534"/>
    </source>
</evidence>
<dbReference type="InterPro" id="IPR050903">
    <property type="entry name" value="Bact_Chemotaxis_MeTrfase"/>
</dbReference>
<dbReference type="PANTHER" id="PTHR24422">
    <property type="entry name" value="CHEMOTAXIS PROTEIN METHYLTRANSFERASE"/>
    <property type="match status" value="1"/>
</dbReference>
<evidence type="ECO:0000256" key="4">
    <source>
        <dbReference type="ARBA" id="ARBA00022679"/>
    </source>
</evidence>
<dbReference type="SUPFAM" id="SSF47757">
    <property type="entry name" value="Chemotaxis receptor methyltransferase CheR, N-terminal domain"/>
    <property type="match status" value="1"/>
</dbReference>
<dbReference type="CDD" id="cd02440">
    <property type="entry name" value="AdoMet_MTases"/>
    <property type="match status" value="1"/>
</dbReference>
<evidence type="ECO:0000259" key="6">
    <source>
        <dbReference type="PROSITE" id="PS50123"/>
    </source>
</evidence>
<dbReference type="Pfam" id="PF01739">
    <property type="entry name" value="CheR"/>
    <property type="match status" value="1"/>
</dbReference>
<dbReference type="AlphaFoldDB" id="A0A7C2TJJ3"/>
<accession>A0A7C2TJJ3</accession>
<name>A0A7C2TJJ3_9BACT</name>
<comment type="caution">
    <text evidence="7">The sequence shown here is derived from an EMBL/GenBank/DDBJ whole genome shotgun (WGS) entry which is preliminary data.</text>
</comment>
<dbReference type="Gene3D" id="1.10.155.10">
    <property type="entry name" value="Chemotaxis receptor methyltransferase CheR, N-terminal domain"/>
    <property type="match status" value="1"/>
</dbReference>
<proteinExistence type="predicted"/>
<dbReference type="PROSITE" id="PS50123">
    <property type="entry name" value="CHER"/>
    <property type="match status" value="1"/>
</dbReference>
<keyword evidence="5" id="KW-0949">S-adenosyl-L-methionine</keyword>
<gene>
    <name evidence="7" type="ORF">ENN98_07435</name>
</gene>
<dbReference type="InterPro" id="IPR026024">
    <property type="entry name" value="Chemotaxis_MeTrfase_CheR"/>
</dbReference>
<evidence type="ECO:0000256" key="3">
    <source>
        <dbReference type="ARBA" id="ARBA00022603"/>
    </source>
</evidence>
<keyword evidence="3" id="KW-0489">Methyltransferase</keyword>
<feature type="domain" description="CheR-type methyltransferase" evidence="6">
    <location>
        <begin position="9"/>
        <end position="285"/>
    </location>
</feature>
<dbReference type="Pfam" id="PF03705">
    <property type="entry name" value="CheR_N"/>
    <property type="match status" value="1"/>
</dbReference>
<dbReference type="InterPro" id="IPR000780">
    <property type="entry name" value="CheR_MeTrfase"/>
</dbReference>
<dbReference type="PRINTS" id="PR00996">
    <property type="entry name" value="CHERMTFRASE"/>
</dbReference>
<dbReference type="SUPFAM" id="SSF53335">
    <property type="entry name" value="S-adenosyl-L-methionine-dependent methyltransferases"/>
    <property type="match status" value="1"/>
</dbReference>
<dbReference type="InterPro" id="IPR022641">
    <property type="entry name" value="CheR_N"/>
</dbReference>
<dbReference type="Proteomes" id="UP000885986">
    <property type="component" value="Unassembled WGS sequence"/>
</dbReference>
<dbReference type="SMART" id="SM00138">
    <property type="entry name" value="MeTrc"/>
    <property type="match status" value="1"/>
</dbReference>
<comment type="catalytic activity">
    <reaction evidence="1">
        <text>L-glutamyl-[protein] + S-adenosyl-L-methionine = [protein]-L-glutamate 5-O-methyl ester + S-adenosyl-L-homocysteine</text>
        <dbReference type="Rhea" id="RHEA:24452"/>
        <dbReference type="Rhea" id="RHEA-COMP:10208"/>
        <dbReference type="Rhea" id="RHEA-COMP:10311"/>
        <dbReference type="ChEBI" id="CHEBI:29973"/>
        <dbReference type="ChEBI" id="CHEBI:57856"/>
        <dbReference type="ChEBI" id="CHEBI:59789"/>
        <dbReference type="ChEBI" id="CHEBI:82795"/>
        <dbReference type="EC" id="2.1.1.80"/>
    </reaction>
</comment>
<organism evidence="7">
    <name type="scientific">Desulfurivibrio alkaliphilus</name>
    <dbReference type="NCBI Taxonomy" id="427923"/>
    <lineage>
        <taxon>Bacteria</taxon>
        <taxon>Pseudomonadati</taxon>
        <taxon>Thermodesulfobacteriota</taxon>
        <taxon>Desulfobulbia</taxon>
        <taxon>Desulfobulbales</taxon>
        <taxon>Desulfobulbaceae</taxon>
        <taxon>Desulfurivibrio</taxon>
    </lineage>
</organism>
<evidence type="ECO:0000256" key="1">
    <source>
        <dbReference type="ARBA" id="ARBA00001541"/>
    </source>
</evidence>
<evidence type="ECO:0000313" key="7">
    <source>
        <dbReference type="EMBL" id="HET98503.1"/>
    </source>
</evidence>
<dbReference type="Gene3D" id="3.40.50.150">
    <property type="entry name" value="Vaccinia Virus protein VP39"/>
    <property type="match status" value="1"/>
</dbReference>